<reference evidence="2" key="1">
    <citation type="submission" date="2023-11" db="EMBL/GenBank/DDBJ databases">
        <authorList>
            <person name="Alioto T."/>
            <person name="Alioto T."/>
            <person name="Gomez Garrido J."/>
        </authorList>
    </citation>
    <scope>NUCLEOTIDE SEQUENCE</scope>
</reference>
<accession>A0AAI8Z9M2</accession>
<keyword evidence="3" id="KW-1185">Reference proteome</keyword>
<organism evidence="2 3">
    <name type="scientific">Lecanosticta acicola</name>
    <dbReference type="NCBI Taxonomy" id="111012"/>
    <lineage>
        <taxon>Eukaryota</taxon>
        <taxon>Fungi</taxon>
        <taxon>Dikarya</taxon>
        <taxon>Ascomycota</taxon>
        <taxon>Pezizomycotina</taxon>
        <taxon>Dothideomycetes</taxon>
        <taxon>Dothideomycetidae</taxon>
        <taxon>Mycosphaerellales</taxon>
        <taxon>Mycosphaerellaceae</taxon>
        <taxon>Lecanosticta</taxon>
    </lineage>
</organism>
<evidence type="ECO:0000313" key="3">
    <source>
        <dbReference type="Proteomes" id="UP001296104"/>
    </source>
</evidence>
<sequence length="131" mass="14551">MYHPTMKFFLALFAMLAFASATDIAQQCSAKNPFVTNAIGKFCQNKALLVPSDYASRGMEGKYQYANVMILGTCSPPQWVPQEYCMSQLYDICAKGDKFGEGNARFGRNKCQEWRIVASNNGKQANVGKPN</sequence>
<gene>
    <name evidence="2" type="ORF">LECACI_7A010095</name>
</gene>
<keyword evidence="1" id="KW-0732">Signal</keyword>
<comment type="caution">
    <text evidence="2">The sequence shown here is derived from an EMBL/GenBank/DDBJ whole genome shotgun (WGS) entry which is preliminary data.</text>
</comment>
<feature type="signal peptide" evidence="1">
    <location>
        <begin position="1"/>
        <end position="21"/>
    </location>
</feature>
<protein>
    <submittedName>
        <fullName evidence="2">Uncharacterized protein</fullName>
    </submittedName>
</protein>
<name>A0AAI8Z9M2_9PEZI</name>
<feature type="chain" id="PRO_5042602191" evidence="1">
    <location>
        <begin position="22"/>
        <end position="131"/>
    </location>
</feature>
<proteinExistence type="predicted"/>
<evidence type="ECO:0000313" key="2">
    <source>
        <dbReference type="EMBL" id="CAK4034937.1"/>
    </source>
</evidence>
<evidence type="ECO:0000256" key="1">
    <source>
        <dbReference type="SAM" id="SignalP"/>
    </source>
</evidence>
<dbReference type="Proteomes" id="UP001296104">
    <property type="component" value="Unassembled WGS sequence"/>
</dbReference>
<dbReference type="AlphaFoldDB" id="A0AAI8Z9M2"/>
<dbReference type="EMBL" id="CAVMBE010000152">
    <property type="protein sequence ID" value="CAK4034937.1"/>
    <property type="molecule type" value="Genomic_DNA"/>
</dbReference>